<comment type="similarity">
    <text evidence="1">Belongs to the Mg-chelatase subunits D/I family. ComM subfamily.</text>
</comment>
<name>A0ABV5CE23_9SPHI</name>
<dbReference type="SUPFAM" id="SSF54211">
    <property type="entry name" value="Ribosomal protein S5 domain 2-like"/>
    <property type="match status" value="1"/>
</dbReference>
<dbReference type="InterPro" id="IPR003593">
    <property type="entry name" value="AAA+_ATPase"/>
</dbReference>
<keyword evidence="6" id="KW-1185">Reference proteome</keyword>
<dbReference type="Pfam" id="PF13541">
    <property type="entry name" value="ChlI"/>
    <property type="match status" value="1"/>
</dbReference>
<keyword evidence="3" id="KW-0067">ATP-binding</keyword>
<reference evidence="5 6" key="1">
    <citation type="submission" date="2024-04" db="EMBL/GenBank/DDBJ databases">
        <title>Albibacterium profundi sp. nov., isolated from sediment of the Challenger Deep of Mariana Trench.</title>
        <authorList>
            <person name="Wang Y."/>
        </authorList>
    </citation>
    <scope>NUCLEOTIDE SEQUENCE [LARGE SCALE GENOMIC DNA]</scope>
    <source>
        <strain evidence="5 6">RHL897</strain>
    </source>
</reference>
<dbReference type="InterPro" id="IPR020568">
    <property type="entry name" value="Ribosomal_Su5_D2-typ_SF"/>
</dbReference>
<dbReference type="NCBIfam" id="TIGR00368">
    <property type="entry name" value="YifB family Mg chelatase-like AAA ATPase"/>
    <property type="match status" value="1"/>
</dbReference>
<dbReference type="SUPFAM" id="SSF52540">
    <property type="entry name" value="P-loop containing nucleoside triphosphate hydrolases"/>
    <property type="match status" value="1"/>
</dbReference>
<sequence>MLVKTHASSVYGIESTTVTVEVKVTAGTKYYIVGLPDNAIKESLQRIESAIQSANYRMPRQKIVVNLAPADIRKEGSAYDLAIALGILGASGQIQIEKLSKFIILGELSLDGGVQQIKGALPIAVQARNEVYEGLILPKGNAREAAIVDGIKVYGVENISEVIAFIDGREELEPTLVDTRAEFHNNINNYEFDFADVSGQLNIKRALEIAAAGGHNVILIGPPGSGKTMLAKRLPTILPPLNLRESLETTKIHSVGGYLAASDSLMTIRPFRDPHHSISDAALVGGGANPQPGEISLAHNGVLFLDELPEFKRSVLEVMRQPLEERKITISRAKLTVDYPASFMLVAAMNPCPCGYYNHPDKDCICPPGVVQKYLSRVSGPLLDRIDLHIEVTPVNYDELSNGVQGEKSERIRKRVIKARQIQAERFSRKKQNVDTEDIHSNAQMRVKMVREVCEISEEGKKLLQTAMERLSLSARAYDRILKVARTIADLDASKDIRTEHLAEAIQYRSLDRENWSG</sequence>
<dbReference type="EMBL" id="JBBVGT010000002">
    <property type="protein sequence ID" value="MFB5945805.1"/>
    <property type="molecule type" value="Genomic_DNA"/>
</dbReference>
<feature type="domain" description="AAA+ ATPase" evidence="4">
    <location>
        <begin position="213"/>
        <end position="396"/>
    </location>
</feature>
<accession>A0ABV5CE23</accession>
<dbReference type="InterPro" id="IPR045006">
    <property type="entry name" value="CHLI-like"/>
</dbReference>
<evidence type="ECO:0000256" key="3">
    <source>
        <dbReference type="ARBA" id="ARBA00022840"/>
    </source>
</evidence>
<evidence type="ECO:0000259" key="4">
    <source>
        <dbReference type="SMART" id="SM00382"/>
    </source>
</evidence>
<dbReference type="Pfam" id="PF13335">
    <property type="entry name" value="Mg_chelatase_C"/>
    <property type="match status" value="1"/>
</dbReference>
<dbReference type="Proteomes" id="UP001580928">
    <property type="component" value="Unassembled WGS sequence"/>
</dbReference>
<evidence type="ECO:0000256" key="1">
    <source>
        <dbReference type="ARBA" id="ARBA00006354"/>
    </source>
</evidence>
<evidence type="ECO:0000313" key="5">
    <source>
        <dbReference type="EMBL" id="MFB5945805.1"/>
    </source>
</evidence>
<organism evidence="5 6">
    <name type="scientific">Albibacterium profundi</name>
    <dbReference type="NCBI Taxonomy" id="3134906"/>
    <lineage>
        <taxon>Bacteria</taxon>
        <taxon>Pseudomonadati</taxon>
        <taxon>Bacteroidota</taxon>
        <taxon>Sphingobacteriia</taxon>
        <taxon>Sphingobacteriales</taxon>
        <taxon>Sphingobacteriaceae</taxon>
        <taxon>Albibacterium</taxon>
    </lineage>
</organism>
<dbReference type="InterPro" id="IPR004482">
    <property type="entry name" value="Mg_chelat-rel"/>
</dbReference>
<evidence type="ECO:0000313" key="6">
    <source>
        <dbReference type="Proteomes" id="UP001580928"/>
    </source>
</evidence>
<comment type="caution">
    <text evidence="5">The sequence shown here is derived from an EMBL/GenBank/DDBJ whole genome shotgun (WGS) entry which is preliminary data.</text>
</comment>
<dbReference type="InterPro" id="IPR025158">
    <property type="entry name" value="Mg_chelat-rel_C"/>
</dbReference>
<dbReference type="Gene3D" id="3.40.50.300">
    <property type="entry name" value="P-loop containing nucleotide triphosphate hydrolases"/>
    <property type="match status" value="1"/>
</dbReference>
<dbReference type="PANTHER" id="PTHR32039:SF7">
    <property type="entry name" value="COMPETENCE PROTEIN COMM"/>
    <property type="match status" value="1"/>
</dbReference>
<dbReference type="PANTHER" id="PTHR32039">
    <property type="entry name" value="MAGNESIUM-CHELATASE SUBUNIT CHLI"/>
    <property type="match status" value="1"/>
</dbReference>
<dbReference type="RefSeq" id="WP_375557338.1">
    <property type="nucleotide sequence ID" value="NZ_JBBVGT010000002.1"/>
</dbReference>
<proteinExistence type="inferred from homology"/>
<dbReference type="PRINTS" id="PR01657">
    <property type="entry name" value="MCMFAMILY"/>
</dbReference>
<dbReference type="InterPro" id="IPR000523">
    <property type="entry name" value="Mg_chelatse_chII-like_cat_dom"/>
</dbReference>
<evidence type="ECO:0000256" key="2">
    <source>
        <dbReference type="ARBA" id="ARBA00022741"/>
    </source>
</evidence>
<dbReference type="Pfam" id="PF01078">
    <property type="entry name" value="Mg_chelatase"/>
    <property type="match status" value="1"/>
</dbReference>
<dbReference type="InterPro" id="IPR001208">
    <property type="entry name" value="MCM_dom"/>
</dbReference>
<dbReference type="Gene3D" id="3.30.230.10">
    <property type="match status" value="1"/>
</dbReference>
<dbReference type="InterPro" id="IPR014721">
    <property type="entry name" value="Ribsml_uS5_D2-typ_fold_subgr"/>
</dbReference>
<keyword evidence="2" id="KW-0547">Nucleotide-binding</keyword>
<dbReference type="SMART" id="SM00382">
    <property type="entry name" value="AAA"/>
    <property type="match status" value="1"/>
</dbReference>
<gene>
    <name evidence="5" type="ORF">WKR92_08155</name>
</gene>
<protein>
    <submittedName>
        <fullName evidence="5">YifB family Mg chelatase-like AAA ATPase</fullName>
    </submittedName>
</protein>
<dbReference type="InterPro" id="IPR027417">
    <property type="entry name" value="P-loop_NTPase"/>
</dbReference>